<accession>A0A6C0CGK8</accession>
<feature type="compositionally biased region" description="Pro residues" evidence="1">
    <location>
        <begin position="760"/>
        <end position="779"/>
    </location>
</feature>
<organism evidence="2">
    <name type="scientific">viral metagenome</name>
    <dbReference type="NCBI Taxonomy" id="1070528"/>
    <lineage>
        <taxon>unclassified sequences</taxon>
        <taxon>metagenomes</taxon>
        <taxon>organismal metagenomes</taxon>
    </lineage>
</organism>
<evidence type="ECO:0000313" key="2">
    <source>
        <dbReference type="EMBL" id="QHT03906.1"/>
    </source>
</evidence>
<feature type="region of interest" description="Disordered" evidence="1">
    <location>
        <begin position="737"/>
        <end position="817"/>
    </location>
</feature>
<proteinExistence type="predicted"/>
<feature type="compositionally biased region" description="Basic and acidic residues" evidence="1">
    <location>
        <begin position="744"/>
        <end position="759"/>
    </location>
</feature>
<sequence>MIIFKTVLTEKQIEEYVRPEGTKNPACGGGVNCAFCTLKLLGVYTSELEEKSKTCGPRARAGNFVKTEEYITAVKQVIADMTEEHHDFVFVQEIGQPSVSLAKIAENLDPLEACYFIYGRSGYGTHAVVLRKNAGGEVELIDPQRGSDDVGKEFGFTAARAAELGVELTPQYYRVRGIPAIEAAMVEQSVLFSYWETKEELMADLPHFVVACLMVDSVVGLKMLVDDRDTSKLMEVEETAVPNPQMDVEETSPSSSPPMDVEVEMEGGARTGTAATHWDEYQTTLKVEKDTKLAADILRKGLSMAAPTPAVDPELYTTILNLLGTVEGDNVITHLYKIPEEEEDIIAQEGGASTMISAEEYKNKIKELWSTRTDDYVNDTFKLFKKSLEFYNVGRTRDTTAGRQEGYEVPPTSGPRNQCEVMDISGTTKNICWLCDGFAGYKWQNQTQMGICKLLANRPECEHVLPAPLMYFLKTLVNNKGGAPTTDFQKRLQKKLYDNSCHLCNWKKWETLYIHTREPNGDIEPHIPNILTDVIIFFMVYMESPTCGSDGGNMGTIPAGLGGIGSLVHVKGTYFPNPIRAQLNAGFNSGRGGGAPTRQAEAAAVATKFTDPLKLLEEVKKSHDKAYDKLRFEPDIHNIYETIGKVKNLDSVNSLPHIEVAFRGEWIPAENLSGDLRNIAKVNKNVAVDWVLRRFCGIYERMEEICDLLNSPDGKALWKQQLDTVLKTLGEPMNSVKKIAIKNNGDESERLRADRRREPVPPPAAPEDPARPPPPPPAPGIKRRREDDTQSSDEPAAVRPRIERENSGQSQAIDDRVILNVPSAQPGEGVNDDDNELLNFSQDSRLPPYVGGGHLDISVHRGGRRIIDVDL</sequence>
<reference evidence="2" key="1">
    <citation type="journal article" date="2020" name="Nature">
        <title>Giant virus diversity and host interactions through global metagenomics.</title>
        <authorList>
            <person name="Schulz F."/>
            <person name="Roux S."/>
            <person name="Paez-Espino D."/>
            <person name="Jungbluth S."/>
            <person name="Walsh D.A."/>
            <person name="Denef V.J."/>
            <person name="McMahon K.D."/>
            <person name="Konstantinidis K.T."/>
            <person name="Eloe-Fadrosh E.A."/>
            <person name="Kyrpides N.C."/>
            <person name="Woyke T."/>
        </authorList>
    </citation>
    <scope>NUCLEOTIDE SEQUENCE</scope>
    <source>
        <strain evidence="2">GVMAG-M-3300021137-6</strain>
    </source>
</reference>
<evidence type="ECO:0000256" key="1">
    <source>
        <dbReference type="SAM" id="MobiDB-lite"/>
    </source>
</evidence>
<dbReference type="AlphaFoldDB" id="A0A6C0CGK8"/>
<protein>
    <submittedName>
        <fullName evidence="2">Uncharacterized protein</fullName>
    </submittedName>
</protein>
<name>A0A6C0CGK8_9ZZZZ</name>
<dbReference type="EMBL" id="MN739420">
    <property type="protein sequence ID" value="QHT03906.1"/>
    <property type="molecule type" value="Genomic_DNA"/>
</dbReference>